<accession>A0A099WXV5</accession>
<dbReference type="GO" id="GO:0043190">
    <property type="term" value="C:ATP-binding cassette (ABC) transporter complex"/>
    <property type="evidence" value="ECO:0007669"/>
    <property type="project" value="InterPro"/>
</dbReference>
<dbReference type="PANTHER" id="PTHR30477:SF18">
    <property type="entry name" value="METAL TRANSPORT SYSTEM MEMBRANE PROTEIN CT_417-RELATED"/>
    <property type="match status" value="1"/>
</dbReference>
<evidence type="ECO:0000256" key="2">
    <source>
        <dbReference type="ARBA" id="ARBA00008034"/>
    </source>
</evidence>
<keyword evidence="4 7" id="KW-1133">Transmembrane helix</keyword>
<dbReference type="InterPro" id="IPR001626">
    <property type="entry name" value="ABC_TroCD"/>
</dbReference>
<comment type="caution">
    <text evidence="8">The sequence shown here is derived from an EMBL/GenBank/DDBJ whole genome shotgun (WGS) entry which is preliminary data.</text>
</comment>
<dbReference type="Proteomes" id="UP000030125">
    <property type="component" value="Unassembled WGS sequence"/>
</dbReference>
<name>A0A099WXV5_PORCN</name>
<feature type="transmembrane region" description="Helical" evidence="7">
    <location>
        <begin position="91"/>
        <end position="111"/>
    </location>
</feature>
<dbReference type="Gene3D" id="1.10.3470.10">
    <property type="entry name" value="ABC transporter involved in vitamin B12 uptake, BtuC"/>
    <property type="match status" value="1"/>
</dbReference>
<dbReference type="EMBL" id="JQJD01000007">
    <property type="protein sequence ID" value="KGN82823.1"/>
    <property type="molecule type" value="Genomic_DNA"/>
</dbReference>
<gene>
    <name evidence="8" type="ORF">HQ35_01900</name>
</gene>
<comment type="similarity">
    <text evidence="2 6">Belongs to the ABC-3 integral membrane protein family.</text>
</comment>
<keyword evidence="6" id="KW-0813">Transport</keyword>
<dbReference type="Pfam" id="PF00950">
    <property type="entry name" value="ABC-3"/>
    <property type="match status" value="1"/>
</dbReference>
<evidence type="ECO:0000313" key="8">
    <source>
        <dbReference type="EMBL" id="KGN82823.1"/>
    </source>
</evidence>
<keyword evidence="5 7" id="KW-0472">Membrane</keyword>
<feature type="transmembrane region" description="Helical" evidence="7">
    <location>
        <begin position="217"/>
        <end position="238"/>
    </location>
</feature>
<feature type="transmembrane region" description="Helical" evidence="7">
    <location>
        <begin position="36"/>
        <end position="55"/>
    </location>
</feature>
<feature type="transmembrane region" description="Helical" evidence="7">
    <location>
        <begin position="244"/>
        <end position="261"/>
    </location>
</feature>
<evidence type="ECO:0000256" key="5">
    <source>
        <dbReference type="ARBA" id="ARBA00023136"/>
    </source>
</evidence>
<dbReference type="CDD" id="cd06550">
    <property type="entry name" value="TM_ABC_iron-siderophores_like"/>
    <property type="match status" value="1"/>
</dbReference>
<dbReference type="AlphaFoldDB" id="A0A099WXV5"/>
<feature type="transmembrane region" description="Helical" evidence="7">
    <location>
        <begin position="171"/>
        <end position="188"/>
    </location>
</feature>
<reference evidence="8 9" key="1">
    <citation type="submission" date="2014-08" db="EMBL/GenBank/DDBJ databases">
        <title>Porphyromonas cangingivalis strain:COT-109_OH1386 Genome sequencing.</title>
        <authorList>
            <person name="Wallis C."/>
            <person name="Deusch O."/>
            <person name="O'Flynn C."/>
            <person name="Davis I."/>
            <person name="Jospin G."/>
            <person name="Darling A.E."/>
            <person name="Coil D.A."/>
            <person name="Alexiev A."/>
            <person name="Horsfall A."/>
            <person name="Kirkwood N."/>
            <person name="Harris S."/>
            <person name="Eisen J.A."/>
        </authorList>
    </citation>
    <scope>NUCLEOTIDE SEQUENCE [LARGE SCALE GENOMIC DNA]</scope>
    <source>
        <strain evidence="9">COT-109 OH1386</strain>
    </source>
</reference>
<evidence type="ECO:0000256" key="7">
    <source>
        <dbReference type="SAM" id="Phobius"/>
    </source>
</evidence>
<feature type="transmembrane region" description="Helical" evidence="7">
    <location>
        <begin position="131"/>
        <end position="150"/>
    </location>
</feature>
<dbReference type="GO" id="GO:0055085">
    <property type="term" value="P:transmembrane transport"/>
    <property type="evidence" value="ECO:0007669"/>
    <property type="project" value="InterPro"/>
</dbReference>
<feature type="transmembrane region" description="Helical" evidence="7">
    <location>
        <begin position="61"/>
        <end position="79"/>
    </location>
</feature>
<evidence type="ECO:0000256" key="1">
    <source>
        <dbReference type="ARBA" id="ARBA00004141"/>
    </source>
</evidence>
<feature type="transmembrane region" description="Helical" evidence="7">
    <location>
        <begin position="6"/>
        <end position="29"/>
    </location>
</feature>
<dbReference type="eggNOG" id="COG1108">
    <property type="taxonomic scope" value="Bacteria"/>
</dbReference>
<evidence type="ECO:0000313" key="9">
    <source>
        <dbReference type="Proteomes" id="UP000030125"/>
    </source>
</evidence>
<dbReference type="InterPro" id="IPR037294">
    <property type="entry name" value="ABC_BtuC-like"/>
</dbReference>
<organism evidence="8 9">
    <name type="scientific">Porphyromonas cangingivalis</name>
    <dbReference type="NCBI Taxonomy" id="36874"/>
    <lineage>
        <taxon>Bacteria</taxon>
        <taxon>Pseudomonadati</taxon>
        <taxon>Bacteroidota</taxon>
        <taxon>Bacteroidia</taxon>
        <taxon>Bacteroidales</taxon>
        <taxon>Porphyromonadaceae</taxon>
        <taxon>Porphyromonas</taxon>
    </lineage>
</organism>
<keyword evidence="9" id="KW-1185">Reference proteome</keyword>
<dbReference type="SUPFAM" id="SSF81345">
    <property type="entry name" value="ABC transporter involved in vitamin B12 uptake, BtuC"/>
    <property type="match status" value="1"/>
</dbReference>
<proteinExistence type="inferred from homology"/>
<sequence length="272" mass="29394">MSILEYSFFTYSALAVLLTAIATGLIGSYVVVRRMVFIAGGVTHSSFAGLGLGFFLGQSPLLYAMIAAILSGLGVEVVADRGKVREDSAIAAVWSLGMAIGVLFTFMTPGYTPGLNAFLFGNILLISRLDLIMLGTFVAVSIPAIMYFYNPLLLVSFDPEYGRTRGLNVRLYRVALMVWICIGIVLSIRVMGIMMLMSMLTLPQMTINLFTSNFKKLLIGSSVLSILSGICALIGSYVLNLPTGAFSILLLTIVFVVAKGTRTLSQRRLAQQ</sequence>
<dbReference type="GO" id="GO:0010043">
    <property type="term" value="P:response to zinc ion"/>
    <property type="evidence" value="ECO:0007669"/>
    <property type="project" value="TreeGrafter"/>
</dbReference>
<evidence type="ECO:0000256" key="6">
    <source>
        <dbReference type="RuleBase" id="RU003943"/>
    </source>
</evidence>
<evidence type="ECO:0000256" key="3">
    <source>
        <dbReference type="ARBA" id="ARBA00022692"/>
    </source>
</evidence>
<protein>
    <submittedName>
        <fullName evidence="8">Zinc ABC transporter permease</fullName>
    </submittedName>
</protein>
<evidence type="ECO:0000256" key="4">
    <source>
        <dbReference type="ARBA" id="ARBA00022989"/>
    </source>
</evidence>
<dbReference type="RefSeq" id="WP_036846784.1">
    <property type="nucleotide sequence ID" value="NZ_CALTZT010000025.1"/>
</dbReference>
<comment type="subcellular location">
    <subcellularLocation>
        <location evidence="6">Cell membrane</location>
        <topology evidence="6">Multi-pass membrane protein</topology>
    </subcellularLocation>
    <subcellularLocation>
        <location evidence="1">Membrane</location>
        <topology evidence="1">Multi-pass membrane protein</topology>
    </subcellularLocation>
</comment>
<dbReference type="PANTHER" id="PTHR30477">
    <property type="entry name" value="ABC-TRANSPORTER METAL-BINDING PROTEIN"/>
    <property type="match status" value="1"/>
</dbReference>
<dbReference type="OrthoDB" id="9798540at2"/>
<dbReference type="STRING" id="36874.HQ34_05865"/>
<keyword evidence="3 6" id="KW-0812">Transmembrane</keyword>